<keyword evidence="3" id="KW-0410">Iron transport</keyword>
<dbReference type="PANTHER" id="PTHR42781">
    <property type="entry name" value="SPERMIDINE/PUTRESCINE IMPORT ATP-BINDING PROTEIN POTA"/>
    <property type="match status" value="1"/>
</dbReference>
<evidence type="ECO:0000256" key="7">
    <source>
        <dbReference type="ARBA" id="ARBA00023065"/>
    </source>
</evidence>
<dbReference type="InterPro" id="IPR015853">
    <property type="entry name" value="ABC_transpr_FbpC"/>
</dbReference>
<dbReference type="PROSITE" id="PS50893">
    <property type="entry name" value="ABC_TRANSPORTER_2"/>
    <property type="match status" value="1"/>
</dbReference>
<dbReference type="Proteomes" id="UP001442841">
    <property type="component" value="Chromosome"/>
</dbReference>
<dbReference type="PANTHER" id="PTHR42781:SF4">
    <property type="entry name" value="SPERMIDINE_PUTRESCINE IMPORT ATP-BINDING PROTEIN POTA"/>
    <property type="match status" value="1"/>
</dbReference>
<dbReference type="Gene3D" id="3.40.50.300">
    <property type="entry name" value="P-loop containing nucleotide triphosphate hydrolases"/>
    <property type="match status" value="1"/>
</dbReference>
<evidence type="ECO:0000256" key="2">
    <source>
        <dbReference type="ARBA" id="ARBA00022475"/>
    </source>
</evidence>
<protein>
    <submittedName>
        <fullName evidence="10">ABC transporter ATP-binding protein</fullName>
    </submittedName>
</protein>
<evidence type="ECO:0000259" key="9">
    <source>
        <dbReference type="PROSITE" id="PS50893"/>
    </source>
</evidence>
<name>A0ABZ3FUL8_9ACTN</name>
<evidence type="ECO:0000313" key="11">
    <source>
        <dbReference type="Proteomes" id="UP001442841"/>
    </source>
</evidence>
<keyword evidence="7" id="KW-0406">Ion transport</keyword>
<evidence type="ECO:0000256" key="3">
    <source>
        <dbReference type="ARBA" id="ARBA00022496"/>
    </source>
</evidence>
<feature type="domain" description="ABC transporter" evidence="9">
    <location>
        <begin position="20"/>
        <end position="254"/>
    </location>
</feature>
<dbReference type="CDD" id="cd03259">
    <property type="entry name" value="ABC_Carb_Solutes_like"/>
    <property type="match status" value="1"/>
</dbReference>
<dbReference type="PROSITE" id="PS00211">
    <property type="entry name" value="ABC_TRANSPORTER_1"/>
    <property type="match status" value="1"/>
</dbReference>
<keyword evidence="2" id="KW-1003">Cell membrane</keyword>
<keyword evidence="11" id="KW-1185">Reference proteome</keyword>
<keyword evidence="8" id="KW-0472">Membrane</keyword>
<dbReference type="InterPro" id="IPR013611">
    <property type="entry name" value="Transp-assoc_OB_typ2"/>
</dbReference>
<dbReference type="RefSeq" id="WP_425310301.1">
    <property type="nucleotide sequence ID" value="NZ_CP154795.1"/>
</dbReference>
<keyword evidence="4" id="KW-0547">Nucleotide-binding</keyword>
<dbReference type="SUPFAM" id="SSF50331">
    <property type="entry name" value="MOP-like"/>
    <property type="match status" value="1"/>
</dbReference>
<evidence type="ECO:0000256" key="6">
    <source>
        <dbReference type="ARBA" id="ARBA00023004"/>
    </source>
</evidence>
<dbReference type="InterPro" id="IPR027417">
    <property type="entry name" value="P-loop_NTPase"/>
</dbReference>
<evidence type="ECO:0000256" key="1">
    <source>
        <dbReference type="ARBA" id="ARBA00022448"/>
    </source>
</evidence>
<keyword evidence="6" id="KW-0408">Iron</keyword>
<evidence type="ECO:0000313" key="10">
    <source>
        <dbReference type="EMBL" id="XAN08870.1"/>
    </source>
</evidence>
<dbReference type="InterPro" id="IPR003593">
    <property type="entry name" value="AAA+_ATPase"/>
</dbReference>
<dbReference type="InterPro" id="IPR008995">
    <property type="entry name" value="Mo/tungstate-bd_C_term_dom"/>
</dbReference>
<evidence type="ECO:0000256" key="5">
    <source>
        <dbReference type="ARBA" id="ARBA00022840"/>
    </source>
</evidence>
<keyword evidence="5 10" id="KW-0067">ATP-binding</keyword>
<evidence type="ECO:0000256" key="4">
    <source>
        <dbReference type="ARBA" id="ARBA00022741"/>
    </source>
</evidence>
<gene>
    <name evidence="10" type="ORF">AADG42_16660</name>
</gene>
<proteinExistence type="predicted"/>
<dbReference type="InterPro" id="IPR050093">
    <property type="entry name" value="ABC_SmlMolc_Importer"/>
</dbReference>
<dbReference type="SUPFAM" id="SSF52540">
    <property type="entry name" value="P-loop containing nucleoside triphosphate hydrolases"/>
    <property type="match status" value="1"/>
</dbReference>
<dbReference type="SMART" id="SM00382">
    <property type="entry name" value="AAA"/>
    <property type="match status" value="1"/>
</dbReference>
<sequence length="358" mass="37639">MSLGLLDAEVSDVTTVTPALVLDGLVKSFGSTRAVRSVSLDIAPGELLAILGPSGCGKSTLLRLIAGLEAPDAGRVRLGERDVTSRPAHRRKIALVPQEGALFPHLTVAQNVAFGLPGAGKLFGLRRAAQRPEVQRLLELLHIQDLVERMPAQISGGQAQRVALARALACDPEIVLMDEPFSALDASLRHSVRTDIRETLARLGVAAVVVTHDQEEALSLADRVAVMQCGEIVQVGTPDEVYRAPASSEIARFVGHAVLFSGRCQAGSVGSCLGEIAVPDGSEGDGAVMVRPEQILLVPPTPGLPTGEVRSVTFYGHDADVTVELDSGESVVARIQGDLPRGRVSLRVRGAGCFFPAA</sequence>
<reference evidence="10 11" key="1">
    <citation type="submission" date="2024-04" db="EMBL/GenBank/DDBJ databases">
        <title>Isolation of an actinomycete strain from pig manure.</title>
        <authorList>
            <person name="Gong T."/>
            <person name="Yu Z."/>
            <person name="An M."/>
            <person name="Wei C."/>
            <person name="Yang W."/>
            <person name="Liu L."/>
        </authorList>
    </citation>
    <scope>NUCLEOTIDE SEQUENCE [LARGE SCALE GENOMIC DNA]</scope>
    <source>
        <strain evidence="10 11">ZF39</strain>
    </source>
</reference>
<dbReference type="Pfam" id="PF00005">
    <property type="entry name" value="ABC_tran"/>
    <property type="match status" value="1"/>
</dbReference>
<dbReference type="Pfam" id="PF08402">
    <property type="entry name" value="TOBE_2"/>
    <property type="match status" value="1"/>
</dbReference>
<evidence type="ECO:0000256" key="8">
    <source>
        <dbReference type="ARBA" id="ARBA00023136"/>
    </source>
</evidence>
<keyword evidence="1" id="KW-0813">Transport</keyword>
<organism evidence="10 11">
    <name type="scientific">Ammonicoccus fulvus</name>
    <dbReference type="NCBI Taxonomy" id="3138240"/>
    <lineage>
        <taxon>Bacteria</taxon>
        <taxon>Bacillati</taxon>
        <taxon>Actinomycetota</taxon>
        <taxon>Actinomycetes</taxon>
        <taxon>Propionibacteriales</taxon>
        <taxon>Propionibacteriaceae</taxon>
        <taxon>Ammonicoccus</taxon>
    </lineage>
</organism>
<accession>A0ABZ3FUL8</accession>
<dbReference type="EMBL" id="CP154795">
    <property type="protein sequence ID" value="XAN08870.1"/>
    <property type="molecule type" value="Genomic_DNA"/>
</dbReference>
<dbReference type="InterPro" id="IPR017871">
    <property type="entry name" value="ABC_transporter-like_CS"/>
</dbReference>
<dbReference type="InterPro" id="IPR003439">
    <property type="entry name" value="ABC_transporter-like_ATP-bd"/>
</dbReference>
<dbReference type="GO" id="GO:0005524">
    <property type="term" value="F:ATP binding"/>
    <property type="evidence" value="ECO:0007669"/>
    <property type="project" value="UniProtKB-KW"/>
</dbReference>